<protein>
    <submittedName>
        <fullName evidence="2">Uncharacterized protein</fullName>
    </submittedName>
</protein>
<evidence type="ECO:0000313" key="3">
    <source>
        <dbReference type="Proteomes" id="UP001519310"/>
    </source>
</evidence>
<feature type="region of interest" description="Disordered" evidence="1">
    <location>
        <begin position="81"/>
        <end position="104"/>
    </location>
</feature>
<comment type="caution">
    <text evidence="2">The sequence shown here is derived from an EMBL/GenBank/DDBJ whole genome shotgun (WGS) entry which is preliminary data.</text>
</comment>
<dbReference type="EMBL" id="JAGGLQ010000026">
    <property type="protein sequence ID" value="MBP2041628.1"/>
    <property type="molecule type" value="Genomic_DNA"/>
</dbReference>
<organism evidence="2 3">
    <name type="scientific">Streptomyces avidinii</name>
    <dbReference type="NCBI Taxonomy" id="1895"/>
    <lineage>
        <taxon>Bacteria</taxon>
        <taxon>Bacillati</taxon>
        <taxon>Actinomycetota</taxon>
        <taxon>Actinomycetes</taxon>
        <taxon>Kitasatosporales</taxon>
        <taxon>Streptomycetaceae</taxon>
        <taxon>Streptomyces</taxon>
    </lineage>
</organism>
<evidence type="ECO:0000313" key="2">
    <source>
        <dbReference type="EMBL" id="MBP2041628.1"/>
    </source>
</evidence>
<evidence type="ECO:0000256" key="1">
    <source>
        <dbReference type="SAM" id="MobiDB-lite"/>
    </source>
</evidence>
<keyword evidence="3" id="KW-1185">Reference proteome</keyword>
<accession>A0ABS4LHY5</accession>
<sequence length="104" mass="11104">MTTAKLPVLFRRSAEEDGQGGGFHAGATRVGKWTFTPRATGRGEARNATLEHGSLEIDLSYSSSIFEDFLHTMSVIQVEFDRRSGSTAPSSAPVDEHSGGSSCV</sequence>
<name>A0ABS4LHY5_STRAV</name>
<proteinExistence type="predicted"/>
<gene>
    <name evidence="2" type="ORF">J2Z77_007488</name>
</gene>
<dbReference type="Proteomes" id="UP001519310">
    <property type="component" value="Unassembled WGS sequence"/>
</dbReference>
<reference evidence="2 3" key="1">
    <citation type="submission" date="2021-03" db="EMBL/GenBank/DDBJ databases">
        <title>Genomic Encyclopedia of Type Strains, Phase IV (KMG-IV): sequencing the most valuable type-strain genomes for metagenomic binning, comparative biology and taxonomic classification.</title>
        <authorList>
            <person name="Goeker M."/>
        </authorList>
    </citation>
    <scope>NUCLEOTIDE SEQUENCE [LARGE SCALE GENOMIC DNA]</scope>
    <source>
        <strain evidence="2 3">DSM 40526</strain>
    </source>
</reference>